<dbReference type="Pfam" id="PF07714">
    <property type="entry name" value="PK_Tyr_Ser-Thr"/>
    <property type="match status" value="1"/>
</dbReference>
<name>A0A7I8L6Y6_SPIIN</name>
<feature type="domain" description="Gnk2-homologous" evidence="19">
    <location>
        <begin position="131"/>
        <end position="236"/>
    </location>
</feature>
<dbReference type="InterPro" id="IPR011009">
    <property type="entry name" value="Kinase-like_dom_sf"/>
</dbReference>
<keyword evidence="21" id="KW-1185">Reference proteome</keyword>
<evidence type="ECO:0000256" key="17">
    <source>
        <dbReference type="SAM" id="SignalP"/>
    </source>
</evidence>
<keyword evidence="3" id="KW-0597">Phosphoprotein</keyword>
<dbReference type="InterPro" id="IPR000719">
    <property type="entry name" value="Prot_kinase_dom"/>
</dbReference>
<dbReference type="PROSITE" id="PS00108">
    <property type="entry name" value="PROTEIN_KINASE_ST"/>
    <property type="match status" value="1"/>
</dbReference>
<evidence type="ECO:0000256" key="7">
    <source>
        <dbReference type="ARBA" id="ARBA00022737"/>
    </source>
</evidence>
<evidence type="ECO:0000256" key="6">
    <source>
        <dbReference type="ARBA" id="ARBA00022729"/>
    </source>
</evidence>
<dbReference type="InterPro" id="IPR002902">
    <property type="entry name" value="GNK2"/>
</dbReference>
<feature type="binding site" evidence="15">
    <location>
        <position position="325"/>
    </location>
    <ligand>
        <name>ATP</name>
        <dbReference type="ChEBI" id="CHEBI:30616"/>
    </ligand>
</feature>
<dbReference type="Gene3D" id="3.30.430.20">
    <property type="entry name" value="Gnk2 domain, C-X8-C-X2-C motif"/>
    <property type="match status" value="2"/>
</dbReference>
<dbReference type="Pfam" id="PF01657">
    <property type="entry name" value="Stress-antifung"/>
    <property type="match status" value="2"/>
</dbReference>
<evidence type="ECO:0000256" key="9">
    <source>
        <dbReference type="ARBA" id="ARBA00022777"/>
    </source>
</evidence>
<evidence type="ECO:0000313" key="21">
    <source>
        <dbReference type="Proteomes" id="UP000663760"/>
    </source>
</evidence>
<keyword evidence="5" id="KW-0812">Transmembrane</keyword>
<keyword evidence="2" id="KW-0723">Serine/threonine-protein kinase</keyword>
<evidence type="ECO:0000256" key="5">
    <source>
        <dbReference type="ARBA" id="ARBA00022692"/>
    </source>
</evidence>
<dbReference type="Proteomes" id="UP000663760">
    <property type="component" value="Chromosome 11"/>
</dbReference>
<evidence type="ECO:0000256" key="16">
    <source>
        <dbReference type="SAM" id="MobiDB-lite"/>
    </source>
</evidence>
<dbReference type="EMBL" id="LR746274">
    <property type="protein sequence ID" value="CAA7405640.1"/>
    <property type="molecule type" value="Genomic_DNA"/>
</dbReference>
<dbReference type="PROSITE" id="PS50011">
    <property type="entry name" value="PROTEIN_KINASE_DOM"/>
    <property type="match status" value="1"/>
</dbReference>
<evidence type="ECO:0000259" key="18">
    <source>
        <dbReference type="PROSITE" id="PS50011"/>
    </source>
</evidence>
<keyword evidence="12" id="KW-0472">Membrane</keyword>
<keyword evidence="4" id="KW-0808">Transferase</keyword>
<protein>
    <submittedName>
        <fullName evidence="20">Uncharacterized protein</fullName>
    </submittedName>
</protein>
<proteinExistence type="predicted"/>
<dbReference type="InterPro" id="IPR001245">
    <property type="entry name" value="Ser-Thr/Tyr_kinase_cat_dom"/>
</dbReference>
<dbReference type="InterPro" id="IPR017441">
    <property type="entry name" value="Protein_kinase_ATP_BS"/>
</dbReference>
<dbReference type="SMART" id="SM00220">
    <property type="entry name" value="S_TKc"/>
    <property type="match status" value="1"/>
</dbReference>
<evidence type="ECO:0000256" key="2">
    <source>
        <dbReference type="ARBA" id="ARBA00022527"/>
    </source>
</evidence>
<dbReference type="Gene3D" id="1.10.510.10">
    <property type="entry name" value="Transferase(Phosphotransferase) domain 1"/>
    <property type="match status" value="1"/>
</dbReference>
<dbReference type="Gene3D" id="3.30.200.20">
    <property type="entry name" value="Phosphorylase Kinase, domain 1"/>
    <property type="match status" value="1"/>
</dbReference>
<dbReference type="SUPFAM" id="SSF56112">
    <property type="entry name" value="Protein kinase-like (PK-like)"/>
    <property type="match status" value="1"/>
</dbReference>
<dbReference type="FunFam" id="1.10.510.10:FF:000343">
    <property type="entry name" value="Cysteine-rich receptor-like protein kinase 28"/>
    <property type="match status" value="1"/>
</dbReference>
<keyword evidence="6 17" id="KW-0732">Signal</keyword>
<organism evidence="20 21">
    <name type="scientific">Spirodela intermedia</name>
    <name type="common">Intermediate duckweed</name>
    <dbReference type="NCBI Taxonomy" id="51605"/>
    <lineage>
        <taxon>Eukaryota</taxon>
        <taxon>Viridiplantae</taxon>
        <taxon>Streptophyta</taxon>
        <taxon>Embryophyta</taxon>
        <taxon>Tracheophyta</taxon>
        <taxon>Spermatophyta</taxon>
        <taxon>Magnoliopsida</taxon>
        <taxon>Liliopsida</taxon>
        <taxon>Araceae</taxon>
        <taxon>Lemnoideae</taxon>
        <taxon>Spirodela</taxon>
    </lineage>
</organism>
<comment type="subcellular location">
    <subcellularLocation>
        <location evidence="1">Membrane</location>
        <topology evidence="1">Single-pass membrane protein</topology>
    </subcellularLocation>
</comment>
<feature type="compositionally biased region" description="Polar residues" evidence="16">
    <location>
        <begin position="589"/>
        <end position="601"/>
    </location>
</feature>
<accession>A0A7I8L6Y6</accession>
<dbReference type="InterPro" id="IPR008271">
    <property type="entry name" value="Ser/Thr_kinase_AS"/>
</dbReference>
<dbReference type="GO" id="GO:0004674">
    <property type="term" value="F:protein serine/threonine kinase activity"/>
    <property type="evidence" value="ECO:0007669"/>
    <property type="project" value="UniProtKB-KW"/>
</dbReference>
<feature type="domain" description="Gnk2-homologous" evidence="19">
    <location>
        <begin position="24"/>
        <end position="126"/>
    </location>
</feature>
<keyword evidence="7" id="KW-0677">Repeat</keyword>
<keyword evidence="10 15" id="KW-0067">ATP-binding</keyword>
<dbReference type="PROSITE" id="PS51473">
    <property type="entry name" value="GNK2"/>
    <property type="match status" value="2"/>
</dbReference>
<dbReference type="OrthoDB" id="779887at2759"/>
<keyword evidence="8 15" id="KW-0547">Nucleotide-binding</keyword>
<feature type="region of interest" description="Disordered" evidence="16">
    <location>
        <begin position="589"/>
        <end position="613"/>
    </location>
</feature>
<evidence type="ECO:0000256" key="12">
    <source>
        <dbReference type="ARBA" id="ARBA00023136"/>
    </source>
</evidence>
<dbReference type="GO" id="GO:0005886">
    <property type="term" value="C:plasma membrane"/>
    <property type="evidence" value="ECO:0007669"/>
    <property type="project" value="TreeGrafter"/>
</dbReference>
<dbReference type="FunFam" id="3.30.200.20:FF:000142">
    <property type="entry name" value="Cysteine-rich receptor-like protein kinase 10"/>
    <property type="match status" value="1"/>
</dbReference>
<evidence type="ECO:0000256" key="3">
    <source>
        <dbReference type="ARBA" id="ARBA00022553"/>
    </source>
</evidence>
<dbReference type="FunFam" id="3.30.430.20:FF:000002">
    <property type="entry name" value="Cysteine-rich receptor-like protein kinase 10"/>
    <property type="match status" value="1"/>
</dbReference>
<dbReference type="InterPro" id="IPR038408">
    <property type="entry name" value="GNK2_sf"/>
</dbReference>
<evidence type="ECO:0000259" key="19">
    <source>
        <dbReference type="PROSITE" id="PS51473"/>
    </source>
</evidence>
<evidence type="ECO:0000256" key="1">
    <source>
        <dbReference type="ARBA" id="ARBA00004167"/>
    </source>
</evidence>
<sequence length="613" mass="66739">MASLLLCSLMLTMVSLFLGSAADAPICILCNRNRNYTSNSTYQSSLGRLISSLSSSAPATGFANGTAGEVPDRVYGLAICRGDVSPTRCAECFASVARDAAAGCPGNKGATIFYDLCHLLYSDQDFFGSYKASEFFFWNTRNASDVPTFNRLLGGLLSNLTILAAPSERRFSAGSVDFTNFEKIYGLVQCTRDLTAESCDACLRSEISDIPWCCDGRKGARVLGGSCHLRYEMSPFFNVSAAADPQPPRLPPVPANTSMPPARTPAAGVAGRSENGVNQADSLQFDLETLKLATMNFSDQNKLGEGGFGVVYKGVLSDGQLIAVKRLVTNSGQGIGELTNEVSLVAKLQHRNLVRLMGYCLQAEEKLLVYEFLPNKSLDKFLFDPFKSMELTWEKRVKIIEGIARGLLYLHEDSRLKIIHRDLKASNILLDEGMNPKIADFGLARLFGNEQSYGNTNRIAGTFGYMAPEYVMKGQISTKSDVYSFGVLLLEIVTGRKCVSIYGSNPPTDLITFIWRRWDGGNPIQVLDKAIVGGCSTEEVLRRIHIGLLCVQPDPLERPSMSFVVLMLSSHSTSLPKVVPLSSFTGMNTSTSGDTRVTSTPIDRPSHSLAPKK</sequence>
<keyword evidence="13" id="KW-0675">Receptor</keyword>
<evidence type="ECO:0000256" key="13">
    <source>
        <dbReference type="ARBA" id="ARBA00023170"/>
    </source>
</evidence>
<dbReference type="PANTHER" id="PTHR27002">
    <property type="entry name" value="RECEPTOR-LIKE SERINE/THREONINE-PROTEIN KINASE SD1-8"/>
    <property type="match status" value="1"/>
</dbReference>
<keyword evidence="11" id="KW-1133">Transmembrane helix</keyword>
<feature type="domain" description="Protein kinase" evidence="18">
    <location>
        <begin position="297"/>
        <end position="574"/>
    </location>
</feature>
<evidence type="ECO:0000256" key="4">
    <source>
        <dbReference type="ARBA" id="ARBA00022679"/>
    </source>
</evidence>
<feature type="signal peptide" evidence="17">
    <location>
        <begin position="1"/>
        <end position="22"/>
    </location>
</feature>
<evidence type="ECO:0000256" key="8">
    <source>
        <dbReference type="ARBA" id="ARBA00022741"/>
    </source>
</evidence>
<gene>
    <name evidence="20" type="ORF">SI8410_11016318</name>
</gene>
<feature type="chain" id="PRO_5029751689" evidence="17">
    <location>
        <begin position="23"/>
        <end position="613"/>
    </location>
</feature>
<evidence type="ECO:0000256" key="10">
    <source>
        <dbReference type="ARBA" id="ARBA00022840"/>
    </source>
</evidence>
<dbReference type="PANTHER" id="PTHR27002:SF1040">
    <property type="entry name" value="OS07G0538400 PROTEIN"/>
    <property type="match status" value="1"/>
</dbReference>
<dbReference type="CDD" id="cd14066">
    <property type="entry name" value="STKc_IRAK"/>
    <property type="match status" value="1"/>
</dbReference>
<reference evidence="20" key="1">
    <citation type="submission" date="2020-02" db="EMBL/GenBank/DDBJ databases">
        <authorList>
            <person name="Scholz U."/>
            <person name="Mascher M."/>
            <person name="Fiebig A."/>
        </authorList>
    </citation>
    <scope>NUCLEOTIDE SEQUENCE</scope>
</reference>
<dbReference type="CDD" id="cd23509">
    <property type="entry name" value="Gnk2-like"/>
    <property type="match status" value="2"/>
</dbReference>
<evidence type="ECO:0000256" key="15">
    <source>
        <dbReference type="PROSITE-ProRule" id="PRU10141"/>
    </source>
</evidence>
<dbReference type="GO" id="GO:0005524">
    <property type="term" value="F:ATP binding"/>
    <property type="evidence" value="ECO:0007669"/>
    <property type="project" value="UniProtKB-UniRule"/>
</dbReference>
<evidence type="ECO:0000256" key="14">
    <source>
        <dbReference type="ARBA" id="ARBA00023180"/>
    </source>
</evidence>
<dbReference type="PROSITE" id="PS00107">
    <property type="entry name" value="PROTEIN_KINASE_ATP"/>
    <property type="match status" value="1"/>
</dbReference>
<dbReference type="AlphaFoldDB" id="A0A7I8L6Y6"/>
<keyword evidence="14" id="KW-0325">Glycoprotein</keyword>
<evidence type="ECO:0000256" key="11">
    <source>
        <dbReference type="ARBA" id="ARBA00022989"/>
    </source>
</evidence>
<evidence type="ECO:0000313" key="20">
    <source>
        <dbReference type="EMBL" id="CAA7405640.1"/>
    </source>
</evidence>
<keyword evidence="9" id="KW-0418">Kinase</keyword>
<dbReference type="GO" id="GO:0009737">
    <property type="term" value="P:response to abscisic acid"/>
    <property type="evidence" value="ECO:0007669"/>
    <property type="project" value="UniProtKB-ARBA"/>
</dbReference>